<protein>
    <submittedName>
        <fullName evidence="1">Uncharacterized protein</fullName>
    </submittedName>
</protein>
<reference evidence="1" key="1">
    <citation type="submission" date="2022-08" db="EMBL/GenBank/DDBJ databases">
        <title>Genome Sequence of Lecanicillium fungicola.</title>
        <authorList>
            <person name="Buettner E."/>
        </authorList>
    </citation>
    <scope>NUCLEOTIDE SEQUENCE</scope>
    <source>
        <strain evidence="1">Babe33</strain>
    </source>
</reference>
<proteinExistence type="predicted"/>
<organism evidence="1 2">
    <name type="scientific">Zarea fungicola</name>
    <dbReference type="NCBI Taxonomy" id="93591"/>
    <lineage>
        <taxon>Eukaryota</taxon>
        <taxon>Fungi</taxon>
        <taxon>Dikarya</taxon>
        <taxon>Ascomycota</taxon>
        <taxon>Pezizomycotina</taxon>
        <taxon>Sordariomycetes</taxon>
        <taxon>Hypocreomycetidae</taxon>
        <taxon>Hypocreales</taxon>
        <taxon>Cordycipitaceae</taxon>
        <taxon>Zarea</taxon>
    </lineage>
</organism>
<keyword evidence="2" id="KW-1185">Reference proteome</keyword>
<comment type="caution">
    <text evidence="1">The sequence shown here is derived from an EMBL/GenBank/DDBJ whole genome shotgun (WGS) entry which is preliminary data.</text>
</comment>
<accession>A0ACC1NEQ8</accession>
<dbReference type="EMBL" id="JANJQO010000518">
    <property type="protein sequence ID" value="KAJ2976991.1"/>
    <property type="molecule type" value="Genomic_DNA"/>
</dbReference>
<evidence type="ECO:0000313" key="1">
    <source>
        <dbReference type="EMBL" id="KAJ2976991.1"/>
    </source>
</evidence>
<evidence type="ECO:0000313" key="2">
    <source>
        <dbReference type="Proteomes" id="UP001143910"/>
    </source>
</evidence>
<dbReference type="Proteomes" id="UP001143910">
    <property type="component" value="Unassembled WGS sequence"/>
</dbReference>
<sequence>MPEAPLTCDEVLGRGWNDFSDSEMRSLLRSERKKMTEKFNTIPDDTRPPMKAFDGWYELAPFQLRWEFDEYLEEVPDTVDGSQLPIPGARAIIAPHAGYAYSGRCSAWGFRCLDLSKAKRVFVLGPTHYFYFTGLALSTFSKYSTPLGDFTVDQKTLRDIYEAAEAQGGLEVRNIPRKRELDEHSLEMEIAFLYKRCEETFKTPQDFPAIVPMLVSGTTAATATLSGTGAGGLSKEDRRKGQWQ</sequence>
<gene>
    <name evidence="1" type="ORF">NQ176_g4625</name>
</gene>
<name>A0ACC1NEQ8_9HYPO</name>